<dbReference type="Gene3D" id="6.10.250.690">
    <property type="match status" value="1"/>
</dbReference>
<dbReference type="GO" id="GO:0032993">
    <property type="term" value="C:protein-DNA complex"/>
    <property type="evidence" value="ECO:0007669"/>
    <property type="project" value="TreeGrafter"/>
</dbReference>
<dbReference type="CDD" id="cd00383">
    <property type="entry name" value="trans_reg_C"/>
    <property type="match status" value="1"/>
</dbReference>
<dbReference type="PROSITE" id="PS50110">
    <property type="entry name" value="RESPONSE_REGULATORY"/>
    <property type="match status" value="1"/>
</dbReference>
<keyword evidence="9" id="KW-1185">Reference proteome</keyword>
<dbReference type="Gene3D" id="1.10.10.10">
    <property type="entry name" value="Winged helix-like DNA-binding domain superfamily/Winged helix DNA-binding domain"/>
    <property type="match status" value="1"/>
</dbReference>
<feature type="DNA-binding region" description="OmpR/PhoB-type" evidence="5">
    <location>
        <begin position="129"/>
        <end position="228"/>
    </location>
</feature>
<evidence type="ECO:0000259" key="7">
    <source>
        <dbReference type="PROSITE" id="PS51755"/>
    </source>
</evidence>
<dbReference type="PANTHER" id="PTHR48111:SF2">
    <property type="entry name" value="RESPONSE REGULATOR SAER"/>
    <property type="match status" value="1"/>
</dbReference>
<dbReference type="SUPFAM" id="SSF52172">
    <property type="entry name" value="CheY-like"/>
    <property type="match status" value="1"/>
</dbReference>
<dbReference type="GO" id="GO:0000976">
    <property type="term" value="F:transcription cis-regulatory region binding"/>
    <property type="evidence" value="ECO:0007669"/>
    <property type="project" value="TreeGrafter"/>
</dbReference>
<keyword evidence="2 5" id="KW-0238">DNA-binding</keyword>
<keyword evidence="1" id="KW-0805">Transcription regulation</keyword>
<feature type="domain" description="Response regulatory" evidence="6">
    <location>
        <begin position="3"/>
        <end position="116"/>
    </location>
</feature>
<keyword evidence="4" id="KW-0597">Phosphoprotein</keyword>
<dbReference type="PANTHER" id="PTHR48111">
    <property type="entry name" value="REGULATOR OF RPOS"/>
    <property type="match status" value="1"/>
</dbReference>
<dbReference type="AlphaFoldDB" id="A0AAW9MQQ7"/>
<dbReference type="Pfam" id="PF00072">
    <property type="entry name" value="Response_reg"/>
    <property type="match status" value="1"/>
</dbReference>
<evidence type="ECO:0000256" key="5">
    <source>
        <dbReference type="PROSITE-ProRule" id="PRU01091"/>
    </source>
</evidence>
<dbReference type="GO" id="GO:0006355">
    <property type="term" value="P:regulation of DNA-templated transcription"/>
    <property type="evidence" value="ECO:0007669"/>
    <property type="project" value="InterPro"/>
</dbReference>
<accession>A0AAW9MQQ7</accession>
<dbReference type="SMART" id="SM00862">
    <property type="entry name" value="Trans_reg_C"/>
    <property type="match status" value="1"/>
</dbReference>
<evidence type="ECO:0000256" key="1">
    <source>
        <dbReference type="ARBA" id="ARBA00023015"/>
    </source>
</evidence>
<evidence type="ECO:0000259" key="6">
    <source>
        <dbReference type="PROSITE" id="PS50110"/>
    </source>
</evidence>
<dbReference type="PROSITE" id="PS51755">
    <property type="entry name" value="OMPR_PHOB"/>
    <property type="match status" value="1"/>
</dbReference>
<dbReference type="Gene3D" id="3.40.50.2300">
    <property type="match status" value="1"/>
</dbReference>
<gene>
    <name evidence="8" type="ORF">VLK81_08025</name>
</gene>
<organism evidence="8 9">
    <name type="scientific">Citroniella saccharovorans</name>
    <dbReference type="NCBI Taxonomy" id="2053367"/>
    <lineage>
        <taxon>Bacteria</taxon>
        <taxon>Bacillati</taxon>
        <taxon>Bacillota</taxon>
        <taxon>Tissierellia</taxon>
        <taxon>Tissierellales</taxon>
        <taxon>Peptoniphilaceae</taxon>
        <taxon>Citroniella</taxon>
    </lineage>
</organism>
<dbReference type="InterPro" id="IPR011006">
    <property type="entry name" value="CheY-like_superfamily"/>
</dbReference>
<dbReference type="InterPro" id="IPR039420">
    <property type="entry name" value="WalR-like"/>
</dbReference>
<reference evidence="8 9" key="1">
    <citation type="submission" date="2024-01" db="EMBL/GenBank/DDBJ databases">
        <title>Complete genome sequence of Citroniella saccharovorans strain M6.X9, isolated from human fecal sample.</title>
        <authorList>
            <person name="Cheng G."/>
            <person name="Westerholm M."/>
            <person name="Schnurer A."/>
        </authorList>
    </citation>
    <scope>NUCLEOTIDE SEQUENCE [LARGE SCALE GENOMIC DNA]</scope>
    <source>
        <strain evidence="8 9">DSM 29873</strain>
    </source>
</reference>
<dbReference type="InterPro" id="IPR001789">
    <property type="entry name" value="Sig_transdc_resp-reg_receiver"/>
</dbReference>
<evidence type="ECO:0000313" key="9">
    <source>
        <dbReference type="Proteomes" id="UP001357733"/>
    </source>
</evidence>
<dbReference type="InterPro" id="IPR001867">
    <property type="entry name" value="OmpR/PhoB-type_DNA-bd"/>
</dbReference>
<protein>
    <submittedName>
        <fullName evidence="8">Response regulator transcription factor</fullName>
    </submittedName>
</protein>
<dbReference type="GO" id="GO:0000156">
    <property type="term" value="F:phosphorelay response regulator activity"/>
    <property type="evidence" value="ECO:0007669"/>
    <property type="project" value="TreeGrafter"/>
</dbReference>
<feature type="modified residue" description="4-aspartylphosphate" evidence="4">
    <location>
        <position position="52"/>
    </location>
</feature>
<evidence type="ECO:0000256" key="4">
    <source>
        <dbReference type="PROSITE-ProRule" id="PRU00169"/>
    </source>
</evidence>
<dbReference type="InterPro" id="IPR036388">
    <property type="entry name" value="WH-like_DNA-bd_sf"/>
</dbReference>
<dbReference type="SMART" id="SM00448">
    <property type="entry name" value="REC"/>
    <property type="match status" value="1"/>
</dbReference>
<evidence type="ECO:0000256" key="3">
    <source>
        <dbReference type="ARBA" id="ARBA00023163"/>
    </source>
</evidence>
<dbReference type="Proteomes" id="UP001357733">
    <property type="component" value="Unassembled WGS sequence"/>
</dbReference>
<evidence type="ECO:0000256" key="2">
    <source>
        <dbReference type="ARBA" id="ARBA00023125"/>
    </source>
</evidence>
<proteinExistence type="predicted"/>
<evidence type="ECO:0000313" key="8">
    <source>
        <dbReference type="EMBL" id="MEB3429953.1"/>
    </source>
</evidence>
<dbReference type="GO" id="GO:0005829">
    <property type="term" value="C:cytosol"/>
    <property type="evidence" value="ECO:0007669"/>
    <property type="project" value="TreeGrafter"/>
</dbReference>
<comment type="caution">
    <text evidence="8">The sequence shown here is derived from an EMBL/GenBank/DDBJ whole genome shotgun (WGS) entry which is preliminary data.</text>
</comment>
<name>A0AAW9MQQ7_9FIRM</name>
<dbReference type="Pfam" id="PF00486">
    <property type="entry name" value="Trans_reg_C"/>
    <property type="match status" value="1"/>
</dbReference>
<dbReference type="EMBL" id="JAYKOT010000003">
    <property type="protein sequence ID" value="MEB3429953.1"/>
    <property type="molecule type" value="Genomic_DNA"/>
</dbReference>
<feature type="domain" description="OmpR/PhoB-type" evidence="7">
    <location>
        <begin position="129"/>
        <end position="228"/>
    </location>
</feature>
<keyword evidence="3" id="KW-0804">Transcription</keyword>
<sequence>MKTILIAEDDYEIAKLIKEYLKEFEYKVIWSSTGYEALEDFQNNDVDLVVLDIMMPELDGYGFLDRLRKFSNIPVIIISANTKTSYKVEGFNLGADDYLTKPFSLLELRIRIEYHLKNAGKLTNSEEENEVIYDGDLKYIKDTSQFFIKNEEIHLTQIEEKILLLLMKNPKKLFNKSEIYKIIWADDSELCNSTVTVHMKSLRQKLRENLKEPKLIETVWGKGYRFIGERI</sequence>
<dbReference type="CDD" id="cd17574">
    <property type="entry name" value="REC_OmpR"/>
    <property type="match status" value="1"/>
</dbReference>
<dbReference type="RefSeq" id="WP_324620107.1">
    <property type="nucleotide sequence ID" value="NZ_JAYKOT010000003.1"/>
</dbReference>